<sequence length="67" mass="8009">MKVRSEPIETLIAQVYQPQMQKLKRWKECMIRLKNYTKEMERDSIRNYKTLPGADTDTDHNLLIANL</sequence>
<evidence type="ECO:0000313" key="2">
    <source>
        <dbReference type="Proteomes" id="UP000792457"/>
    </source>
</evidence>
<dbReference type="AlphaFoldDB" id="A0A8K0K0S8"/>
<reference evidence="1" key="2">
    <citation type="submission" date="2017-10" db="EMBL/GenBank/DDBJ databases">
        <title>Ladona fulva Genome sequencing and assembly.</title>
        <authorList>
            <person name="Murali S."/>
            <person name="Richards S."/>
            <person name="Bandaranaike D."/>
            <person name="Bellair M."/>
            <person name="Blankenburg K."/>
            <person name="Chao H."/>
            <person name="Dinh H."/>
            <person name="Doddapaneni H."/>
            <person name="Dugan-Rocha S."/>
            <person name="Elkadiri S."/>
            <person name="Gnanaolivu R."/>
            <person name="Hernandez B."/>
            <person name="Skinner E."/>
            <person name="Javaid M."/>
            <person name="Lee S."/>
            <person name="Li M."/>
            <person name="Ming W."/>
            <person name="Munidasa M."/>
            <person name="Muniz J."/>
            <person name="Nguyen L."/>
            <person name="Hughes D."/>
            <person name="Osuji N."/>
            <person name="Pu L.-L."/>
            <person name="Puazo M."/>
            <person name="Qu C."/>
            <person name="Quiroz J."/>
            <person name="Raj R."/>
            <person name="Weissenberger G."/>
            <person name="Xin Y."/>
            <person name="Zou X."/>
            <person name="Han Y."/>
            <person name="Worley K."/>
            <person name="Muzny D."/>
            <person name="Gibbs R."/>
        </authorList>
    </citation>
    <scope>NUCLEOTIDE SEQUENCE</scope>
    <source>
        <strain evidence="1">Sampled in the wild</strain>
    </source>
</reference>
<keyword evidence="2" id="KW-1185">Reference proteome</keyword>
<accession>A0A8K0K0S8</accession>
<reference evidence="1" key="1">
    <citation type="submission" date="2013-04" db="EMBL/GenBank/DDBJ databases">
        <authorList>
            <person name="Qu J."/>
            <person name="Murali S.C."/>
            <person name="Bandaranaike D."/>
            <person name="Bellair M."/>
            <person name="Blankenburg K."/>
            <person name="Chao H."/>
            <person name="Dinh H."/>
            <person name="Doddapaneni H."/>
            <person name="Downs B."/>
            <person name="Dugan-Rocha S."/>
            <person name="Elkadiri S."/>
            <person name="Gnanaolivu R.D."/>
            <person name="Hernandez B."/>
            <person name="Javaid M."/>
            <person name="Jayaseelan J.C."/>
            <person name="Lee S."/>
            <person name="Li M."/>
            <person name="Ming W."/>
            <person name="Munidasa M."/>
            <person name="Muniz J."/>
            <person name="Nguyen L."/>
            <person name="Ongeri F."/>
            <person name="Osuji N."/>
            <person name="Pu L.-L."/>
            <person name="Puazo M."/>
            <person name="Qu C."/>
            <person name="Quiroz J."/>
            <person name="Raj R."/>
            <person name="Weissenberger G."/>
            <person name="Xin Y."/>
            <person name="Zou X."/>
            <person name="Han Y."/>
            <person name="Richards S."/>
            <person name="Worley K."/>
            <person name="Muzny D."/>
            <person name="Gibbs R."/>
        </authorList>
    </citation>
    <scope>NUCLEOTIDE SEQUENCE</scope>
    <source>
        <strain evidence="1">Sampled in the wild</strain>
    </source>
</reference>
<gene>
    <name evidence="1" type="ORF">J437_LFUL012475</name>
</gene>
<evidence type="ECO:0000313" key="1">
    <source>
        <dbReference type="EMBL" id="KAG8226187.1"/>
    </source>
</evidence>
<name>A0A8K0K0S8_LADFU</name>
<protein>
    <submittedName>
        <fullName evidence="1">Uncharacterized protein</fullName>
    </submittedName>
</protein>
<organism evidence="1 2">
    <name type="scientific">Ladona fulva</name>
    <name type="common">Scarce chaser dragonfly</name>
    <name type="synonym">Libellula fulva</name>
    <dbReference type="NCBI Taxonomy" id="123851"/>
    <lineage>
        <taxon>Eukaryota</taxon>
        <taxon>Metazoa</taxon>
        <taxon>Ecdysozoa</taxon>
        <taxon>Arthropoda</taxon>
        <taxon>Hexapoda</taxon>
        <taxon>Insecta</taxon>
        <taxon>Pterygota</taxon>
        <taxon>Palaeoptera</taxon>
        <taxon>Odonata</taxon>
        <taxon>Epiprocta</taxon>
        <taxon>Anisoptera</taxon>
        <taxon>Libelluloidea</taxon>
        <taxon>Libellulidae</taxon>
        <taxon>Ladona</taxon>
    </lineage>
</organism>
<dbReference type="Proteomes" id="UP000792457">
    <property type="component" value="Unassembled WGS sequence"/>
</dbReference>
<dbReference type="EMBL" id="KZ308271">
    <property type="protein sequence ID" value="KAG8226187.1"/>
    <property type="molecule type" value="Genomic_DNA"/>
</dbReference>
<proteinExistence type="predicted"/>
<comment type="caution">
    <text evidence="1">The sequence shown here is derived from an EMBL/GenBank/DDBJ whole genome shotgun (WGS) entry which is preliminary data.</text>
</comment>